<dbReference type="Pfam" id="PF00805">
    <property type="entry name" value="Pentapeptide"/>
    <property type="match status" value="1"/>
</dbReference>
<dbReference type="OrthoDB" id="516320at2"/>
<dbReference type="HOGENOM" id="CLU_033401_3_0_3"/>
<accession>B2J2D5</accession>
<keyword evidence="1" id="KW-0812">Transmembrane</keyword>
<feature type="transmembrane region" description="Helical" evidence="1">
    <location>
        <begin position="51"/>
        <end position="74"/>
    </location>
</feature>
<evidence type="ECO:0000313" key="2">
    <source>
        <dbReference type="EMBL" id="ACC78827.1"/>
    </source>
</evidence>
<dbReference type="Proteomes" id="UP000001191">
    <property type="component" value="Chromosome"/>
</dbReference>
<keyword evidence="1" id="KW-0472">Membrane</keyword>
<dbReference type="EnsemblBacteria" id="ACC78827">
    <property type="protein sequence ID" value="ACC78827"/>
    <property type="gene ID" value="Npun_F0024"/>
</dbReference>
<dbReference type="PhylomeDB" id="B2J2D5"/>
<organism evidence="2 3">
    <name type="scientific">Nostoc punctiforme (strain ATCC 29133 / PCC 73102)</name>
    <dbReference type="NCBI Taxonomy" id="63737"/>
    <lineage>
        <taxon>Bacteria</taxon>
        <taxon>Bacillati</taxon>
        <taxon>Cyanobacteriota</taxon>
        <taxon>Cyanophyceae</taxon>
        <taxon>Nostocales</taxon>
        <taxon>Nostocaceae</taxon>
        <taxon>Nostoc</taxon>
    </lineage>
</organism>
<dbReference type="KEGG" id="npu:Npun_F0024"/>
<keyword evidence="1" id="KW-1133">Transmembrane helix</keyword>
<protein>
    <submittedName>
        <fullName evidence="2">Pentapeptide repeat protein</fullName>
    </submittedName>
</protein>
<dbReference type="AlphaFoldDB" id="B2J2D5"/>
<feature type="transmembrane region" description="Helical" evidence="1">
    <location>
        <begin position="94"/>
        <end position="115"/>
    </location>
</feature>
<name>B2J2D5_NOSP7</name>
<dbReference type="RefSeq" id="WP_012406856.1">
    <property type="nucleotide sequence ID" value="NC_010628.1"/>
</dbReference>
<evidence type="ECO:0000313" key="3">
    <source>
        <dbReference type="Proteomes" id="UP000001191"/>
    </source>
</evidence>
<dbReference type="EMBL" id="CP001037">
    <property type="protein sequence ID" value="ACC78827.1"/>
    <property type="molecule type" value="Genomic_DNA"/>
</dbReference>
<dbReference type="SUPFAM" id="SSF141571">
    <property type="entry name" value="Pentapeptide repeat-like"/>
    <property type="match status" value="1"/>
</dbReference>
<gene>
    <name evidence="2" type="ordered locus">Npun_F0024</name>
</gene>
<dbReference type="InterPro" id="IPR001646">
    <property type="entry name" value="5peptide_repeat"/>
</dbReference>
<dbReference type="STRING" id="63737.Npun_F0024"/>
<proteinExistence type="predicted"/>
<dbReference type="Gene3D" id="2.160.20.80">
    <property type="entry name" value="E3 ubiquitin-protein ligase SopA"/>
    <property type="match status" value="1"/>
</dbReference>
<evidence type="ECO:0000256" key="1">
    <source>
        <dbReference type="SAM" id="Phobius"/>
    </source>
</evidence>
<sequence length="482" mass="56107">MANKIHLNKLAEGVTAWNDWRAANPNIDVDLSGVYLVYEISIRNQKKAWRLLTPFISLLVTLFLVHTNVTEHLIYLFENNPLLKINLSAWEELVLYTIIRLSLFFIIMLTLFTGLELMLNYSKGKLNLINIDMNKVNLYGTDLKGVDFRYADLRYADLRNANLSYLEAIGADFDYANFTGACIESWNIDSSTNLNNVKCDYIYYQFNYELDKFNQRRPIDINSIFAPNEFTERIKVIEKALETIDLTFTDGIDWKAFFKSFNELRQQYPEHNIDIQGIERKSNTLIVRLDVNVESVINTVVIKGAIETGFKEFYEINVKFLEDKYRRDLQAKDDDINFYRQQSMEILEIIKQQVTRPINVEKIMSDTYNNNFHKPNISNFANKMEDNARQQANQNIYTSEQKQTLADVSTEIQQLIKQFEQNNPTANESEKIAYVNDETTPSLKRRAIGALQGFSETAIEEFFDNSYINIAKAIIKGWIKPD</sequence>
<keyword evidence="3" id="KW-1185">Reference proteome</keyword>
<dbReference type="eggNOG" id="COG1357">
    <property type="taxonomic scope" value="Bacteria"/>
</dbReference>
<reference evidence="3" key="1">
    <citation type="submission" date="2008-04" db="EMBL/GenBank/DDBJ databases">
        <title>Complete sequence of chromosome of Nostoc punctiforme ATCC 29133.</title>
        <authorList>
            <consortium name="US DOE Joint Genome Institute"/>
            <person name="Copeland A."/>
            <person name="Lucas S."/>
            <person name="Lapidus A."/>
            <person name="Glavina del Rio T."/>
            <person name="Dalin E."/>
            <person name="Tice H."/>
            <person name="Pitluck S."/>
            <person name="Chain P."/>
            <person name="Malfatti S."/>
            <person name="Shin M."/>
            <person name="Vergez L."/>
            <person name="Schmutz J."/>
            <person name="Larimer F."/>
            <person name="Land M."/>
            <person name="Hauser L."/>
            <person name="Kyrpides N."/>
            <person name="Kim E."/>
            <person name="Meeks J.C."/>
            <person name="Elhai J."/>
            <person name="Campbell E.L."/>
            <person name="Thiel T."/>
            <person name="Longmire J."/>
            <person name="Potts M."/>
            <person name="Atlas R."/>
        </authorList>
    </citation>
    <scope>NUCLEOTIDE SEQUENCE [LARGE SCALE GENOMIC DNA]</scope>
    <source>
        <strain evidence="3">ATCC 29133 / PCC 73102</strain>
    </source>
</reference>
<reference evidence="2 3" key="2">
    <citation type="journal article" date="2013" name="Plant Physiol.">
        <title>A Nostoc punctiforme Sugar Transporter Necessary to Establish a Cyanobacterium-Plant Symbiosis.</title>
        <authorList>
            <person name="Ekman M."/>
            <person name="Picossi S."/>
            <person name="Campbell E.L."/>
            <person name="Meeks J.C."/>
            <person name="Flores E."/>
        </authorList>
    </citation>
    <scope>NUCLEOTIDE SEQUENCE [LARGE SCALE GENOMIC DNA]</scope>
    <source>
        <strain evidence="3">ATCC 29133 / PCC 73102</strain>
    </source>
</reference>